<dbReference type="Pfam" id="PF03413">
    <property type="entry name" value="PepSY"/>
    <property type="match status" value="1"/>
</dbReference>
<sequence length="128" mass="14770">MEVKVEYEGNQPVYQIKLQKRAAEWEGIFNAQTKKLLYTEQEEEYDNRTMNFSSIRLNPKKAISFAKKKVGGIPTSWQLELEQIGEPPIYTIDLKRMEDGKIEEAEVKIDSGTGKVISVEKELDEIDD</sequence>
<dbReference type="InterPro" id="IPR025711">
    <property type="entry name" value="PepSY"/>
</dbReference>
<gene>
    <name evidence="2" type="ORF">C683_0224</name>
</gene>
<keyword evidence="3" id="KW-1185">Reference proteome</keyword>
<comment type="caution">
    <text evidence="2">The sequence shown here is derived from an EMBL/GenBank/DDBJ whole genome shotgun (WGS) entry which is preliminary data.</text>
</comment>
<name>K8Z9M9_9ENTE</name>
<accession>K8Z9M9</accession>
<proteinExistence type="predicted"/>
<dbReference type="Gene3D" id="3.10.450.40">
    <property type="match status" value="1"/>
</dbReference>
<dbReference type="EMBL" id="AMYT01000008">
    <property type="protein sequence ID" value="EKU27759.1"/>
    <property type="molecule type" value="Genomic_DNA"/>
</dbReference>
<dbReference type="AlphaFoldDB" id="K8Z9M9"/>
<evidence type="ECO:0000313" key="2">
    <source>
        <dbReference type="EMBL" id="EKU27759.1"/>
    </source>
</evidence>
<dbReference type="STRING" id="1234409.C683_0224"/>
<evidence type="ECO:0000259" key="1">
    <source>
        <dbReference type="Pfam" id="PF03413"/>
    </source>
</evidence>
<feature type="domain" description="PepSY" evidence="1">
    <location>
        <begin position="57"/>
        <end position="120"/>
    </location>
</feature>
<evidence type="ECO:0000313" key="3">
    <source>
        <dbReference type="Proteomes" id="UP000016057"/>
    </source>
</evidence>
<organism evidence="2 3">
    <name type="scientific">Catellicoccus marimammalium M35/04/3</name>
    <dbReference type="NCBI Taxonomy" id="1234409"/>
    <lineage>
        <taxon>Bacteria</taxon>
        <taxon>Bacillati</taxon>
        <taxon>Bacillota</taxon>
        <taxon>Bacilli</taxon>
        <taxon>Lactobacillales</taxon>
        <taxon>Enterococcaceae</taxon>
        <taxon>Catellicoccus</taxon>
    </lineage>
</organism>
<protein>
    <recommendedName>
        <fullName evidence="1">PepSY domain-containing protein</fullName>
    </recommendedName>
</protein>
<dbReference type="Proteomes" id="UP000016057">
    <property type="component" value="Unassembled WGS sequence"/>
</dbReference>
<reference evidence="2 3" key="1">
    <citation type="journal article" date="2013" name="Genome Announc.">
        <title>Draft Genome Sequence of Catellicoccus marimammalium, a Novel Species Commonly Found in Gull Feces.</title>
        <authorList>
            <person name="Weigand M.R."/>
            <person name="Ryu H."/>
            <person name="Bozcek L."/>
            <person name="Konstantinidis K.T."/>
            <person name="Santo Domingo J.W."/>
        </authorList>
    </citation>
    <scope>NUCLEOTIDE SEQUENCE [LARGE SCALE GENOMIC DNA]</scope>
    <source>
        <strain evidence="2 3">M35/04/3</strain>
    </source>
</reference>